<sequence>MQPFPQALRAILTVLWVGGLWVIGVVVAPILFQQLDHAQAGRVAGALFRAMAWIGIVAGGYLVLDLLWQAGLAAFRSRTFWLLMAMLTLTLVNHFAVFPVIAALKPQMHAAAEGVFGGGFQSWHTISSLIYLLQSLLGLALVAAPGDSRR</sequence>
<dbReference type="Proteomes" id="UP001595791">
    <property type="component" value="Unassembled WGS sequence"/>
</dbReference>
<comment type="subcellular location">
    <subcellularLocation>
        <location evidence="1">Membrane</location>
    </subcellularLocation>
</comment>
<evidence type="ECO:0000313" key="8">
    <source>
        <dbReference type="Proteomes" id="UP001595791"/>
    </source>
</evidence>
<keyword evidence="4 5" id="KW-0472">Membrane</keyword>
<proteinExistence type="predicted"/>
<reference evidence="8" key="1">
    <citation type="journal article" date="2019" name="Int. J. Syst. Evol. Microbiol.">
        <title>The Global Catalogue of Microorganisms (GCM) 10K type strain sequencing project: providing services to taxonomists for standard genome sequencing and annotation.</title>
        <authorList>
            <consortium name="The Broad Institute Genomics Platform"/>
            <consortium name="The Broad Institute Genome Sequencing Center for Infectious Disease"/>
            <person name="Wu L."/>
            <person name="Ma J."/>
        </authorList>
    </citation>
    <scope>NUCLEOTIDE SEQUENCE [LARGE SCALE GENOMIC DNA]</scope>
    <source>
        <strain evidence="8">LMG 29894</strain>
    </source>
</reference>
<keyword evidence="8" id="KW-1185">Reference proteome</keyword>
<gene>
    <name evidence="7" type="ORF">ACFOW7_09760</name>
</gene>
<dbReference type="InterPro" id="IPR025423">
    <property type="entry name" value="TMEM205-like"/>
</dbReference>
<evidence type="ECO:0000256" key="5">
    <source>
        <dbReference type="SAM" id="Phobius"/>
    </source>
</evidence>
<feature type="transmembrane region" description="Helical" evidence="5">
    <location>
        <begin position="50"/>
        <end position="68"/>
    </location>
</feature>
<keyword evidence="3 5" id="KW-1133">Transmembrane helix</keyword>
<dbReference type="RefSeq" id="WP_378163595.1">
    <property type="nucleotide sequence ID" value="NZ_JBHSBU010000001.1"/>
</dbReference>
<name>A0ABV8MN69_9NEIS</name>
<evidence type="ECO:0000259" key="6">
    <source>
        <dbReference type="Pfam" id="PF13664"/>
    </source>
</evidence>
<feature type="transmembrane region" description="Helical" evidence="5">
    <location>
        <begin position="7"/>
        <end position="30"/>
    </location>
</feature>
<dbReference type="EMBL" id="JBHSBU010000001">
    <property type="protein sequence ID" value="MFC4159632.1"/>
    <property type="molecule type" value="Genomic_DNA"/>
</dbReference>
<organism evidence="7 8">
    <name type="scientific">Chitinimonas lacunae</name>
    <dbReference type="NCBI Taxonomy" id="1963018"/>
    <lineage>
        <taxon>Bacteria</taxon>
        <taxon>Pseudomonadati</taxon>
        <taxon>Pseudomonadota</taxon>
        <taxon>Betaproteobacteria</taxon>
        <taxon>Neisseriales</taxon>
        <taxon>Chitinibacteraceae</taxon>
        <taxon>Chitinimonas</taxon>
    </lineage>
</organism>
<dbReference type="Pfam" id="PF13664">
    <property type="entry name" value="DUF4149"/>
    <property type="match status" value="1"/>
</dbReference>
<evidence type="ECO:0000256" key="2">
    <source>
        <dbReference type="ARBA" id="ARBA00022692"/>
    </source>
</evidence>
<protein>
    <submittedName>
        <fullName evidence="7">DUF4149 domain-containing protein</fullName>
    </submittedName>
</protein>
<keyword evidence="2 5" id="KW-0812">Transmembrane</keyword>
<comment type="caution">
    <text evidence="7">The sequence shown here is derived from an EMBL/GenBank/DDBJ whole genome shotgun (WGS) entry which is preliminary data.</text>
</comment>
<evidence type="ECO:0000256" key="3">
    <source>
        <dbReference type="ARBA" id="ARBA00022989"/>
    </source>
</evidence>
<accession>A0ABV8MN69</accession>
<feature type="domain" description="TMEM205-like" evidence="6">
    <location>
        <begin position="12"/>
        <end position="109"/>
    </location>
</feature>
<evidence type="ECO:0000256" key="4">
    <source>
        <dbReference type="ARBA" id="ARBA00023136"/>
    </source>
</evidence>
<evidence type="ECO:0000313" key="7">
    <source>
        <dbReference type="EMBL" id="MFC4159632.1"/>
    </source>
</evidence>
<evidence type="ECO:0000256" key="1">
    <source>
        <dbReference type="ARBA" id="ARBA00004370"/>
    </source>
</evidence>
<feature type="transmembrane region" description="Helical" evidence="5">
    <location>
        <begin position="122"/>
        <end position="144"/>
    </location>
</feature>
<feature type="transmembrane region" description="Helical" evidence="5">
    <location>
        <begin position="80"/>
        <end position="102"/>
    </location>
</feature>